<gene>
    <name evidence="2" type="primary">CCDC195</name>
</gene>
<accession>A0A2I2YVL5</accession>
<dbReference type="AlphaFoldDB" id="A0A2I2YVL5"/>
<dbReference type="Ensembl" id="ENSGGOT00000062597.1">
    <property type="protein sequence ID" value="ENSGGOP00000039025.1"/>
    <property type="gene ID" value="ENSGGOG00000039251.1"/>
</dbReference>
<sequence>MEANIQLMRLIQEMRAEIHKLEKENQALRMKLTASSQRASGSGRESGDEREEEAPGQSPATLQGAVSTDAAPAVQEHQGNVMIVRRYSISSSVCSSAVNDPWKSGKSHPKSGILEAQRTLKSLACSPIKKQDMEEKVFATDSFTSNRTSQRASPEHVCGCRDKTKAVSFLLPMDMSSYSKNSSSLKHSPNQATNQLSIIAE</sequence>
<dbReference type="EMBL" id="CABD030018868">
    <property type="status" value="NOT_ANNOTATED_CDS"/>
    <property type="molecule type" value="Genomic_DNA"/>
</dbReference>
<feature type="region of interest" description="Disordered" evidence="1">
    <location>
        <begin position="29"/>
        <end position="72"/>
    </location>
</feature>
<organism evidence="2 3">
    <name type="scientific">Gorilla gorilla gorilla</name>
    <name type="common">Western lowland gorilla</name>
    <dbReference type="NCBI Taxonomy" id="9595"/>
    <lineage>
        <taxon>Eukaryota</taxon>
        <taxon>Metazoa</taxon>
        <taxon>Chordata</taxon>
        <taxon>Craniata</taxon>
        <taxon>Vertebrata</taxon>
        <taxon>Euteleostomi</taxon>
        <taxon>Mammalia</taxon>
        <taxon>Eutheria</taxon>
        <taxon>Euarchontoglires</taxon>
        <taxon>Primates</taxon>
        <taxon>Haplorrhini</taxon>
        <taxon>Catarrhini</taxon>
        <taxon>Hominidae</taxon>
        <taxon>Gorilla</taxon>
    </lineage>
</organism>
<name>A0A2I2YVL5_GORGO</name>
<dbReference type="Proteomes" id="UP000001519">
    <property type="component" value="Chromosome 2B"/>
</dbReference>
<evidence type="ECO:0000313" key="3">
    <source>
        <dbReference type="Proteomes" id="UP000001519"/>
    </source>
</evidence>
<reference evidence="2" key="4">
    <citation type="submission" date="2025-09" db="UniProtKB">
        <authorList>
            <consortium name="Ensembl"/>
        </authorList>
    </citation>
    <scope>IDENTIFICATION</scope>
</reference>
<feature type="region of interest" description="Disordered" evidence="1">
    <location>
        <begin position="179"/>
        <end position="201"/>
    </location>
</feature>
<evidence type="ECO:0000256" key="1">
    <source>
        <dbReference type="SAM" id="MobiDB-lite"/>
    </source>
</evidence>
<feature type="compositionally biased region" description="Polar residues" evidence="1">
    <location>
        <begin position="189"/>
        <end position="201"/>
    </location>
</feature>
<dbReference type="InParanoid" id="A0A2I2YVL5"/>
<feature type="compositionally biased region" description="Low complexity" evidence="1">
    <location>
        <begin position="179"/>
        <end position="188"/>
    </location>
</feature>
<reference evidence="3" key="1">
    <citation type="submission" date="2011-05" db="EMBL/GenBank/DDBJ databases">
        <title>Insights into the evolution of the great apes provided by the gorilla genome.</title>
        <authorList>
            <person name="Scally A."/>
        </authorList>
    </citation>
    <scope>NUCLEOTIDE SEQUENCE [LARGE SCALE GENOMIC DNA]</scope>
</reference>
<protein>
    <submittedName>
        <fullName evidence="2">Coiled-coil domain containing 195</fullName>
    </submittedName>
</protein>
<dbReference type="OMA" id="PEHVFGC"/>
<keyword evidence="3" id="KW-1185">Reference proteome</keyword>
<proteinExistence type="predicted"/>
<evidence type="ECO:0000313" key="2">
    <source>
        <dbReference type="Ensembl" id="ENSGGOP00000039025.1"/>
    </source>
</evidence>
<dbReference type="GeneTree" id="ENSGT00850000133636"/>
<dbReference type="STRING" id="9593.ENSGGOP00000039025"/>
<reference evidence="2 3" key="2">
    <citation type="journal article" date="2012" name="Nature">
        <title>Insights into hominid evolution from the gorilla genome sequence.</title>
        <authorList>
            <person name="Scally A."/>
            <person name="Dutheil J.Y."/>
            <person name="Hillier L.W."/>
            <person name="Jordan G.E."/>
            <person name="Goodhead I."/>
            <person name="Herrero J."/>
            <person name="Hobolth A."/>
            <person name="Lappalainen T."/>
            <person name="Mailund T."/>
            <person name="Marques-Bonet T."/>
            <person name="McCarthy S."/>
            <person name="Montgomery S.H."/>
            <person name="Schwalie P.C."/>
            <person name="Tang Y.A."/>
            <person name="Ward M.C."/>
            <person name="Xue Y."/>
            <person name="Yngvadottir B."/>
            <person name="Alkan C."/>
            <person name="Andersen L.N."/>
            <person name="Ayub Q."/>
            <person name="Ball E.V."/>
            <person name="Beal K."/>
            <person name="Bradley B.J."/>
            <person name="Chen Y."/>
            <person name="Clee C.M."/>
            <person name="Fitzgerald S."/>
            <person name="Graves T.A."/>
            <person name="Gu Y."/>
            <person name="Heath P."/>
            <person name="Heger A."/>
            <person name="Karakoc E."/>
            <person name="Kolb-Kokocinski A."/>
            <person name="Laird G.K."/>
            <person name="Lunter G."/>
            <person name="Meader S."/>
            <person name="Mort M."/>
            <person name="Mullikin J.C."/>
            <person name="Munch K."/>
            <person name="O'Connor T.D."/>
            <person name="Phillips A.D."/>
            <person name="Prado-Martinez J."/>
            <person name="Rogers A.S."/>
            <person name="Sajjadian S."/>
            <person name="Schmidt D."/>
            <person name="Shaw K."/>
            <person name="Simpson J.T."/>
            <person name="Stenson P.D."/>
            <person name="Turner D.J."/>
            <person name="Vigilant L."/>
            <person name="Vilella A.J."/>
            <person name="Whitener W."/>
            <person name="Zhu B."/>
            <person name="Cooper D.N."/>
            <person name="de Jong P."/>
            <person name="Dermitzakis E.T."/>
            <person name="Eichler E.E."/>
            <person name="Flicek P."/>
            <person name="Goldman N."/>
            <person name="Mundy N.I."/>
            <person name="Ning Z."/>
            <person name="Odom D.T."/>
            <person name="Ponting C.P."/>
            <person name="Quail M.A."/>
            <person name="Ryder O.A."/>
            <person name="Searle S.M."/>
            <person name="Warren W.C."/>
            <person name="Wilson R.K."/>
            <person name="Schierup M.H."/>
            <person name="Rogers J."/>
            <person name="Tyler-Smith C."/>
            <person name="Durbin R."/>
        </authorList>
    </citation>
    <scope>NUCLEOTIDE SEQUENCE [LARGE SCALE GENOMIC DNA]</scope>
</reference>
<reference evidence="2" key="3">
    <citation type="submission" date="2025-08" db="UniProtKB">
        <authorList>
            <consortium name="Ensembl"/>
        </authorList>
    </citation>
    <scope>IDENTIFICATION</scope>
</reference>